<dbReference type="AlphaFoldDB" id="A0A1I5LNJ9"/>
<dbReference type="InterPro" id="IPR011051">
    <property type="entry name" value="RmlC_Cupin_sf"/>
</dbReference>
<dbReference type="Proteomes" id="UP000198784">
    <property type="component" value="Unassembled WGS sequence"/>
</dbReference>
<name>A0A1I5LNJ9_9PSED</name>
<sequence>MSNLQQAPRTFIDLRQFAQDQSQGIALATAVGEDSFLSNRRVLDWGQSAVMAGAIALEAGSGAVQSQPADEFIIVNEGSLTLTQQDSSLTLAPGNSALLQHGTAFSWSAHGPVSVIFMRYHASQPGDRAIVPIKQNPALGASSGGPAAELLLTPAPVCRNYTDYRSASGEFTCGTWDSTPYHRRAMYFPHSELMYLLEGSVTFVDEAGRSGTFSRGDILIIEQHAQCSWESREHVAKVYATYRPA</sequence>
<accession>A0A1I5LNJ9</accession>
<dbReference type="PANTHER" id="PTHR40943">
    <property type="entry name" value="CYTOPLASMIC PROTEIN-RELATED"/>
    <property type="match status" value="1"/>
</dbReference>
<organism evidence="2 3">
    <name type="scientific">Pseudomonas borbori</name>
    <dbReference type="NCBI Taxonomy" id="289003"/>
    <lineage>
        <taxon>Bacteria</taxon>
        <taxon>Pseudomonadati</taxon>
        <taxon>Pseudomonadota</taxon>
        <taxon>Gammaproteobacteria</taxon>
        <taxon>Pseudomonadales</taxon>
        <taxon>Pseudomonadaceae</taxon>
        <taxon>Pseudomonas</taxon>
    </lineage>
</organism>
<dbReference type="RefSeq" id="WP_090497758.1">
    <property type="nucleotide sequence ID" value="NZ_FOWX01000003.1"/>
</dbReference>
<dbReference type="PANTHER" id="PTHR40943:SF1">
    <property type="entry name" value="CYTOPLASMIC PROTEIN"/>
    <property type="match status" value="1"/>
</dbReference>
<dbReference type="EMBL" id="FOWX01000003">
    <property type="protein sequence ID" value="SFO98386.1"/>
    <property type="molecule type" value="Genomic_DNA"/>
</dbReference>
<dbReference type="STRING" id="289003.SAMN05216190_103130"/>
<evidence type="ECO:0000313" key="2">
    <source>
        <dbReference type="EMBL" id="SFO98386.1"/>
    </source>
</evidence>
<dbReference type="InterPro" id="IPR008579">
    <property type="entry name" value="UGlyAH_Cupin_dom"/>
</dbReference>
<reference evidence="3" key="1">
    <citation type="submission" date="2016-10" db="EMBL/GenBank/DDBJ databases">
        <authorList>
            <person name="Varghese N."/>
            <person name="Submissions S."/>
        </authorList>
    </citation>
    <scope>NUCLEOTIDE SEQUENCE [LARGE SCALE GENOMIC DNA]</scope>
    <source>
        <strain evidence="3">DSM 17834</strain>
    </source>
</reference>
<evidence type="ECO:0000259" key="1">
    <source>
        <dbReference type="Pfam" id="PF05899"/>
    </source>
</evidence>
<evidence type="ECO:0000313" key="3">
    <source>
        <dbReference type="Proteomes" id="UP000198784"/>
    </source>
</evidence>
<keyword evidence="3" id="KW-1185">Reference proteome</keyword>
<protein>
    <submittedName>
        <fullName evidence="2">Predicted enzyme of the cupin superfamily</fullName>
    </submittedName>
</protein>
<dbReference type="SUPFAM" id="SSF51182">
    <property type="entry name" value="RmlC-like cupins"/>
    <property type="match status" value="2"/>
</dbReference>
<dbReference type="InterPro" id="IPR014710">
    <property type="entry name" value="RmlC-like_jellyroll"/>
</dbReference>
<dbReference type="Pfam" id="PF05899">
    <property type="entry name" value="Cupin_3"/>
    <property type="match status" value="1"/>
</dbReference>
<proteinExistence type="predicted"/>
<feature type="domain" description="(S)-ureidoglycine aminohydrolase cupin" evidence="1">
    <location>
        <begin position="166"/>
        <end position="239"/>
    </location>
</feature>
<dbReference type="Gene3D" id="2.60.120.10">
    <property type="entry name" value="Jelly Rolls"/>
    <property type="match status" value="2"/>
</dbReference>
<gene>
    <name evidence="2" type="ORF">SAMN05216190_103130</name>
</gene>
<dbReference type="OrthoDB" id="9799053at2"/>